<gene>
    <name evidence="2" type="ORF">SERLADRAFT_467645</name>
</gene>
<feature type="compositionally biased region" description="Polar residues" evidence="1">
    <location>
        <begin position="1"/>
        <end position="12"/>
    </location>
</feature>
<accession>F8NWQ9</accession>
<evidence type="ECO:0000256" key="1">
    <source>
        <dbReference type="SAM" id="MobiDB-lite"/>
    </source>
</evidence>
<dbReference type="AlphaFoldDB" id="F8NWQ9"/>
<evidence type="ECO:0000313" key="2">
    <source>
        <dbReference type="EMBL" id="EGO24411.1"/>
    </source>
</evidence>
<feature type="region of interest" description="Disordered" evidence="1">
    <location>
        <begin position="75"/>
        <end position="116"/>
    </location>
</feature>
<dbReference type="KEGG" id="sla:SERLADRAFT_467645"/>
<protein>
    <submittedName>
        <fullName evidence="2">Uncharacterized protein</fullName>
    </submittedName>
</protein>
<reference evidence="2" key="1">
    <citation type="submission" date="2011-04" db="EMBL/GenBank/DDBJ databases">
        <title>Evolution of plant cell wall degrading machinery underlies the functional diversity of forest fungi.</title>
        <authorList>
            <consortium name="US DOE Joint Genome Institute (JGI-PGF)"/>
            <person name="Eastwood D.C."/>
            <person name="Floudas D."/>
            <person name="Binder M."/>
            <person name="Majcherczyk A."/>
            <person name="Schneider P."/>
            <person name="Aerts A."/>
            <person name="Asiegbu F.O."/>
            <person name="Baker S.E."/>
            <person name="Barry K."/>
            <person name="Bendiksby M."/>
            <person name="Blumentritt M."/>
            <person name="Coutinho P.M."/>
            <person name="Cullen D."/>
            <person name="Cullen D."/>
            <person name="Gathman A."/>
            <person name="Goodell B."/>
            <person name="Henrissat B."/>
            <person name="Ihrmark K."/>
            <person name="Kauserud H."/>
            <person name="Kohler A."/>
            <person name="LaButti K."/>
            <person name="Lapidus A."/>
            <person name="Lavin J.L."/>
            <person name="Lee Y.-H."/>
            <person name="Lindquist E."/>
            <person name="Lilly W."/>
            <person name="Lucas S."/>
            <person name="Morin E."/>
            <person name="Murat C."/>
            <person name="Oguiza J.A."/>
            <person name="Park J."/>
            <person name="Pisabarro A.G."/>
            <person name="Riley R."/>
            <person name="Rosling A."/>
            <person name="Salamov A."/>
            <person name="Schmidt O."/>
            <person name="Schmutz J."/>
            <person name="Skrede I."/>
            <person name="Stenlid J."/>
            <person name="Wiebenga A."/>
            <person name="Xie X."/>
            <person name="Kues U."/>
            <person name="Hibbett D.S."/>
            <person name="Hoffmeister D."/>
            <person name="Hogberg N."/>
            <person name="Martin F."/>
            <person name="Grigoriev I.V."/>
            <person name="Watkinson S.C."/>
        </authorList>
    </citation>
    <scope>NUCLEOTIDE SEQUENCE</scope>
    <source>
        <strain evidence="2">S7.9</strain>
    </source>
</reference>
<dbReference type="GeneID" id="18819265"/>
<feature type="compositionally biased region" description="Polar residues" evidence="1">
    <location>
        <begin position="106"/>
        <end position="116"/>
    </location>
</feature>
<feature type="region of interest" description="Disordered" evidence="1">
    <location>
        <begin position="284"/>
        <end position="336"/>
    </location>
</feature>
<sequence>MSPLHSLTLSLKSSEENKDPVSPQLSPKRSYLSHGEGEFHCTEMDAKRRHLHSELDKRAPLGKCNIVTHILAATTSSSHQDPLTASGLQNRRPRAQARTSHDSNRSLKGSTSVPDFRSPLQQQLEGCYEMIYSSSSSEIQAHTWPPDSHTINIIHDSSSLRNHGKSSGGTGTCQNAVPPRDLNDSISPAWPPPVLHNTTISSISDCSVSHGWSPSAFTPGDGDDPVVFRSRSNSLPLVRRPPVDLWQSEPLESSITKHQSPFLSPPATNIHPPVQNVNSVLYNTPPPGLTSHSAKRRLASGTSHEGDSESVPLASADYSIGSSKTTNAMRGKPMAPIGAERSRVLSMLSKPTPKANLSRISPQSSSSFPSSSCTQSLVDRPPSGVSSAFPAHRHARVSGTQGRMPVEEDKLSTKELDRLFLCLRLNEHSPKTISPLSPLRNPQPDLVWSAQAKVMLRTSSLRNVMSARYRQSPNERSRTICDRYQPREVESISGHCQECRRDSMCKKLLSRRLCQSSWPSKVPRRSSGPIAVIGDYGEILDEEGDEEEGSLWDEVRAATLRQPSLMDDPEIVDMNILPPASPRILDLHDFDSELPEIPDEDLFSDSDEEMADYTSHRRSLF</sequence>
<feature type="compositionally biased region" description="Low complexity" evidence="1">
    <location>
        <begin position="358"/>
        <end position="376"/>
    </location>
</feature>
<dbReference type="OrthoDB" id="2666887at2759"/>
<dbReference type="HOGENOM" id="CLU_440165_0_0_1"/>
<dbReference type="RefSeq" id="XP_007318430.1">
    <property type="nucleotide sequence ID" value="XM_007318368.1"/>
</dbReference>
<feature type="region of interest" description="Disordered" evidence="1">
    <location>
        <begin position="596"/>
        <end position="621"/>
    </location>
</feature>
<feature type="region of interest" description="Disordered" evidence="1">
    <location>
        <begin position="1"/>
        <end position="35"/>
    </location>
</feature>
<feature type="region of interest" description="Disordered" evidence="1">
    <location>
        <begin position="351"/>
        <end position="408"/>
    </location>
</feature>
<organism>
    <name type="scientific">Serpula lacrymans var. lacrymans (strain S7.9)</name>
    <name type="common">Dry rot fungus</name>
    <dbReference type="NCBI Taxonomy" id="578457"/>
    <lineage>
        <taxon>Eukaryota</taxon>
        <taxon>Fungi</taxon>
        <taxon>Dikarya</taxon>
        <taxon>Basidiomycota</taxon>
        <taxon>Agaricomycotina</taxon>
        <taxon>Agaricomycetes</taxon>
        <taxon>Agaricomycetidae</taxon>
        <taxon>Boletales</taxon>
        <taxon>Coniophorineae</taxon>
        <taxon>Serpulaceae</taxon>
        <taxon>Serpula</taxon>
    </lineage>
</organism>
<feature type="compositionally biased region" description="Acidic residues" evidence="1">
    <location>
        <begin position="596"/>
        <end position="611"/>
    </location>
</feature>
<proteinExistence type="predicted"/>
<feature type="compositionally biased region" description="Polar residues" evidence="1">
    <location>
        <begin position="75"/>
        <end position="89"/>
    </location>
</feature>
<dbReference type="Proteomes" id="UP000008064">
    <property type="component" value="Unassembled WGS sequence"/>
</dbReference>
<dbReference type="EMBL" id="GL945434">
    <property type="protein sequence ID" value="EGO24411.1"/>
    <property type="molecule type" value="Genomic_DNA"/>
</dbReference>
<name>F8NWQ9_SERL9</name>